<feature type="compositionally biased region" description="Gly residues" evidence="6">
    <location>
        <begin position="17"/>
        <end position="39"/>
    </location>
</feature>
<dbReference type="PROSITE" id="PS50811">
    <property type="entry name" value="WRKY"/>
    <property type="match status" value="2"/>
</dbReference>
<dbReference type="InterPro" id="IPR036576">
    <property type="entry name" value="WRKY_dom_sf"/>
</dbReference>
<evidence type="ECO:0000313" key="8">
    <source>
        <dbReference type="EMBL" id="WOL11350.1"/>
    </source>
</evidence>
<feature type="region of interest" description="Disordered" evidence="6">
    <location>
        <begin position="198"/>
        <end position="218"/>
    </location>
</feature>
<keyword evidence="3" id="KW-0238">DNA-binding</keyword>
<keyword evidence="5" id="KW-0539">Nucleus</keyword>
<proteinExistence type="predicted"/>
<dbReference type="FunFam" id="2.20.25.80:FF:000001">
    <property type="entry name" value="WRKY transcription factor 33"/>
    <property type="match status" value="1"/>
</dbReference>
<dbReference type="GO" id="GO:0043565">
    <property type="term" value="F:sequence-specific DNA binding"/>
    <property type="evidence" value="ECO:0007669"/>
    <property type="project" value="InterPro"/>
</dbReference>
<keyword evidence="2" id="KW-0805">Transcription regulation</keyword>
<evidence type="ECO:0000256" key="4">
    <source>
        <dbReference type="ARBA" id="ARBA00023163"/>
    </source>
</evidence>
<feature type="compositionally biased region" description="Basic and acidic residues" evidence="6">
    <location>
        <begin position="201"/>
        <end position="211"/>
    </location>
</feature>
<reference evidence="8 9" key="1">
    <citation type="submission" date="2023-10" db="EMBL/GenBank/DDBJ databases">
        <title>Chromosome-scale genome assembly provides insights into flower coloration mechanisms of Canna indica.</title>
        <authorList>
            <person name="Li C."/>
        </authorList>
    </citation>
    <scope>NUCLEOTIDE SEQUENCE [LARGE SCALE GENOMIC DNA]</scope>
    <source>
        <tissue evidence="8">Flower</tissue>
    </source>
</reference>
<dbReference type="InterPro" id="IPR044810">
    <property type="entry name" value="WRKY_plant"/>
</dbReference>
<dbReference type="Proteomes" id="UP001327560">
    <property type="component" value="Chromosome 6"/>
</dbReference>
<dbReference type="Gene3D" id="2.20.25.80">
    <property type="entry name" value="WRKY domain"/>
    <property type="match status" value="2"/>
</dbReference>
<sequence>MTCMGRIESAMAAVGGVRGGDGGEGVGGGGGGGGGGGRNTGSIAERRAAKGGGFKPTPRLSTARFRSGVVSPLSSPAVRSPFVTIPPGISPTALLDSPVMLFNSQALPSPTTGYFQIPYVVPRTLENAAAGKHNDENIECSFMFRNHPIIPISISSLRNTGNQIKSKDNGSFSKKENPTKELLKNGFQLTATVETSSAALHSERNQTHNPDKSSNGEGFLSRQLCEDDQFGEFPSLSGRLSEDGCNWRKYGHKQVECSEFPWSYYKSTYPSCEVEKKIELSIEEQIKISEDIIYHHSTCQPAFTSSNSICELSDSAVGIGVLANVEEETVGGNSHQGSKDEFLVNSKVGPEQASSTCVVTELSDVHSTTQAKCSNILTEYAIAERDYYDDSESKRRKGESCSVDSNTVSASVRGPRVVVQTVSEIDILKDGYRWRKYGQKVVKGNPNPRSYYKCTHPGCSVRKLVERASHDLKSVITTYEGKHNHEVPRSSISGKSHTAATARPTNLSIFEESHNLFLNRHENYDLLSCQENASFDPRIGAFSSFCSLGSLSSKVNCIEANLPHPLSNFDQNIQIQVPTSFPVSNTASCSNQHYDQLRLNAGEVQFLHGEQQYMEDDMSFSILPLEEQDTGL</sequence>
<keyword evidence="9" id="KW-1185">Reference proteome</keyword>
<dbReference type="AlphaFoldDB" id="A0AAQ3KMJ7"/>
<protein>
    <submittedName>
        <fullName evidence="8">WRKY transcription factor 20 isoform X3</fullName>
    </submittedName>
</protein>
<feature type="domain" description="WRKY" evidence="7">
    <location>
        <begin position="240"/>
        <end position="301"/>
    </location>
</feature>
<dbReference type="GO" id="GO:0005634">
    <property type="term" value="C:nucleus"/>
    <property type="evidence" value="ECO:0007669"/>
    <property type="project" value="UniProtKB-SubCell"/>
</dbReference>
<feature type="region of interest" description="Disordered" evidence="6">
    <location>
        <begin position="17"/>
        <end position="43"/>
    </location>
</feature>
<dbReference type="PANTHER" id="PTHR31221:SF338">
    <property type="entry name" value="OS08G0499300 PROTEIN"/>
    <property type="match status" value="1"/>
</dbReference>
<evidence type="ECO:0000256" key="5">
    <source>
        <dbReference type="ARBA" id="ARBA00023242"/>
    </source>
</evidence>
<dbReference type="GO" id="GO:0003700">
    <property type="term" value="F:DNA-binding transcription factor activity"/>
    <property type="evidence" value="ECO:0007669"/>
    <property type="project" value="InterPro"/>
</dbReference>
<evidence type="ECO:0000256" key="1">
    <source>
        <dbReference type="ARBA" id="ARBA00004123"/>
    </source>
</evidence>
<dbReference type="InterPro" id="IPR003657">
    <property type="entry name" value="WRKY_dom"/>
</dbReference>
<gene>
    <name evidence="8" type="ORF">Cni_G20112</name>
</gene>
<dbReference type="SUPFAM" id="SSF118290">
    <property type="entry name" value="WRKY DNA-binding domain"/>
    <property type="match status" value="2"/>
</dbReference>
<keyword evidence="4" id="KW-0804">Transcription</keyword>
<evidence type="ECO:0000256" key="6">
    <source>
        <dbReference type="SAM" id="MobiDB-lite"/>
    </source>
</evidence>
<evidence type="ECO:0000256" key="3">
    <source>
        <dbReference type="ARBA" id="ARBA00023125"/>
    </source>
</evidence>
<comment type="subcellular location">
    <subcellularLocation>
        <location evidence="1">Nucleus</location>
    </subcellularLocation>
</comment>
<dbReference type="SMART" id="SM00774">
    <property type="entry name" value="WRKY"/>
    <property type="match status" value="2"/>
</dbReference>
<evidence type="ECO:0000259" key="7">
    <source>
        <dbReference type="PROSITE" id="PS50811"/>
    </source>
</evidence>
<dbReference type="PANTHER" id="PTHR31221">
    <property type="entry name" value="WRKY TRANSCRIPTION FACTOR PROTEIN 1-RELATED"/>
    <property type="match status" value="1"/>
</dbReference>
<feature type="domain" description="WRKY" evidence="7">
    <location>
        <begin position="423"/>
        <end position="488"/>
    </location>
</feature>
<accession>A0AAQ3KMJ7</accession>
<organism evidence="8 9">
    <name type="scientific">Canna indica</name>
    <name type="common">Indian-shot</name>
    <dbReference type="NCBI Taxonomy" id="4628"/>
    <lineage>
        <taxon>Eukaryota</taxon>
        <taxon>Viridiplantae</taxon>
        <taxon>Streptophyta</taxon>
        <taxon>Embryophyta</taxon>
        <taxon>Tracheophyta</taxon>
        <taxon>Spermatophyta</taxon>
        <taxon>Magnoliopsida</taxon>
        <taxon>Liliopsida</taxon>
        <taxon>Zingiberales</taxon>
        <taxon>Cannaceae</taxon>
        <taxon>Canna</taxon>
    </lineage>
</organism>
<evidence type="ECO:0000256" key="2">
    <source>
        <dbReference type="ARBA" id="ARBA00023015"/>
    </source>
</evidence>
<dbReference type="EMBL" id="CP136895">
    <property type="protein sequence ID" value="WOL11350.1"/>
    <property type="molecule type" value="Genomic_DNA"/>
</dbReference>
<evidence type="ECO:0000313" key="9">
    <source>
        <dbReference type="Proteomes" id="UP001327560"/>
    </source>
</evidence>
<dbReference type="Pfam" id="PF03106">
    <property type="entry name" value="WRKY"/>
    <property type="match status" value="2"/>
</dbReference>
<name>A0AAQ3KMJ7_9LILI</name>